<comment type="caution">
    <text evidence="1">The sequence shown here is derived from an EMBL/GenBank/DDBJ whole genome shotgun (WGS) entry which is preliminary data.</text>
</comment>
<dbReference type="EMBL" id="JAGTJJ010000027">
    <property type="protein sequence ID" value="MDC3985234.1"/>
    <property type="molecule type" value="Genomic_DNA"/>
</dbReference>
<dbReference type="RefSeq" id="WP_272459155.1">
    <property type="nucleotide sequence ID" value="NZ_JAGTJJ010000027.1"/>
</dbReference>
<keyword evidence="2" id="KW-1185">Reference proteome</keyword>
<dbReference type="Proteomes" id="UP001151081">
    <property type="component" value="Unassembled WGS sequence"/>
</dbReference>
<sequence length="449" mass="48799">MANRPARSSATIDWPKSVVPTEPAFLNLRFAADADGITRSEVESSVLHLLDEVSQHGGMSGGASFVWSSGHDVECSVEGLILPPKASTWLRTQLRSQWHKALVELRLYQELATVRAEPPPRGAAPKERAAGVAEASALGAYEPLGLRHPETQEVLVFPCVEIVVLAAGENAIVRAAVREFGARWLARFPDTGLLSKGGDHKAYRASSVAQAEASWSSHFDAKNRRVMGVHSLAAGKNVRSPEPPALVGQLMAEGAAVRGYLPIAWASRPSELATLVDELCGGLDLTSGWCGISQYLGPDGDARRWLEDQWGPLRERGLPSYASWSRDFPGITVGEPYMYTIWANQPFLFHIGWITLLGRDFAKQMNKELASLAPSVEMASLPGGVVRIRTGDAPNAGGTLDDGRELRVRERVGRALQSLRLPDDDLEHVCVGALSDEENRAYHLRFFGA</sequence>
<accession>A0A9X4AUG9</accession>
<protein>
    <recommendedName>
        <fullName evidence="3">DUF3396 domain-containing protein</fullName>
    </recommendedName>
</protein>
<organism evidence="1 2">
    <name type="scientific">Polyangium jinanense</name>
    <dbReference type="NCBI Taxonomy" id="2829994"/>
    <lineage>
        <taxon>Bacteria</taxon>
        <taxon>Pseudomonadati</taxon>
        <taxon>Myxococcota</taxon>
        <taxon>Polyangia</taxon>
        <taxon>Polyangiales</taxon>
        <taxon>Polyangiaceae</taxon>
        <taxon>Polyangium</taxon>
    </lineage>
</organism>
<name>A0A9X4AUG9_9BACT</name>
<reference evidence="1 2" key="1">
    <citation type="submission" date="2021-04" db="EMBL/GenBank/DDBJ databases">
        <title>Genome analysis of Polyangium sp.</title>
        <authorList>
            <person name="Li Y."/>
            <person name="Wang J."/>
        </authorList>
    </citation>
    <scope>NUCLEOTIDE SEQUENCE [LARGE SCALE GENOMIC DNA]</scope>
    <source>
        <strain evidence="1 2">SDU14</strain>
    </source>
</reference>
<evidence type="ECO:0000313" key="1">
    <source>
        <dbReference type="EMBL" id="MDC3985234.1"/>
    </source>
</evidence>
<gene>
    <name evidence="1" type="ORF">KEG57_32450</name>
</gene>
<evidence type="ECO:0008006" key="3">
    <source>
        <dbReference type="Google" id="ProtNLM"/>
    </source>
</evidence>
<dbReference type="AlphaFoldDB" id="A0A9X4AUG9"/>
<proteinExistence type="predicted"/>
<evidence type="ECO:0000313" key="2">
    <source>
        <dbReference type="Proteomes" id="UP001151081"/>
    </source>
</evidence>